<accession>A0A381ZA48</accession>
<gene>
    <name evidence="1" type="ORF">METZ01_LOCUS138487</name>
</gene>
<proteinExistence type="predicted"/>
<dbReference type="InterPro" id="IPR017695">
    <property type="entry name" value="Se-dep_Mo_hydrolase_YqeB"/>
</dbReference>
<protein>
    <recommendedName>
        <fullName evidence="2">Molybdenum hydroxylase</fullName>
    </recommendedName>
</protein>
<reference evidence="1" key="1">
    <citation type="submission" date="2018-05" db="EMBL/GenBank/DDBJ databases">
        <authorList>
            <person name="Lanie J.A."/>
            <person name="Ng W.-L."/>
            <person name="Kazmierczak K.M."/>
            <person name="Andrzejewski T.M."/>
            <person name="Davidsen T.M."/>
            <person name="Wayne K.J."/>
            <person name="Tettelin H."/>
            <person name="Glass J.I."/>
            <person name="Rusch D."/>
            <person name="Podicherti R."/>
            <person name="Tsui H.-C.T."/>
            <person name="Winkler M.E."/>
        </authorList>
    </citation>
    <scope>NUCLEOTIDE SEQUENCE</scope>
</reference>
<dbReference type="AlphaFoldDB" id="A0A381ZA48"/>
<evidence type="ECO:0000313" key="1">
    <source>
        <dbReference type="EMBL" id="SVA85633.1"/>
    </source>
</evidence>
<dbReference type="EMBL" id="UINC01020383">
    <property type="protein sequence ID" value="SVA85633.1"/>
    <property type="molecule type" value="Genomic_DNA"/>
</dbReference>
<name>A0A381ZA48_9ZZZZ</name>
<organism evidence="1">
    <name type="scientific">marine metagenome</name>
    <dbReference type="NCBI Taxonomy" id="408172"/>
    <lineage>
        <taxon>unclassified sequences</taxon>
        <taxon>metagenomes</taxon>
        <taxon>ecological metagenomes</taxon>
    </lineage>
</organism>
<dbReference type="NCBIfam" id="TIGR03309">
    <property type="entry name" value="matur_yqeB"/>
    <property type="match status" value="1"/>
</dbReference>
<sequence length="274" mass="27973">MLFGNHLCLLRGGGDLATGVALRLHRAGFPVAVCELAHPLAVRRVVAVASALFDPVGRASIEGMEARRVGGVHEIQGAAATGVVPVLISSDLPPTTRIARSVVVDARLLKQNPDTTLGDAPLVVALGPGYTAGVDCHAVVETLRGPNLGRVIYTGAAAADTGTPGTVGGRSAERVLRAPVDGTASWVRTLGDRVVADEVLGWVGESPVAAVIDGTIRGLIADGTHVPAGTKVGDVDPRGDEVAIDRVSDKALAVGGGVLEAVLTWIDSEELPKP</sequence>
<evidence type="ECO:0008006" key="2">
    <source>
        <dbReference type="Google" id="ProtNLM"/>
    </source>
</evidence>